<feature type="domain" description="CCHC-type" evidence="3">
    <location>
        <begin position="269"/>
        <end position="285"/>
    </location>
</feature>
<dbReference type="InterPro" id="IPR001878">
    <property type="entry name" value="Znf_CCHC"/>
</dbReference>
<dbReference type="CDD" id="cd00303">
    <property type="entry name" value="retropepsin_like"/>
    <property type="match status" value="1"/>
</dbReference>
<dbReference type="InterPro" id="IPR021109">
    <property type="entry name" value="Peptidase_aspartic_dom_sf"/>
</dbReference>
<name>A0ABQ5H347_9ASTR</name>
<dbReference type="PANTHER" id="PTHR15503:SF45">
    <property type="entry name" value="RNA-DIRECTED DNA POLYMERASE HOMOLOG"/>
    <property type="match status" value="1"/>
</dbReference>
<keyword evidence="4" id="KW-0695">RNA-directed DNA polymerase</keyword>
<evidence type="ECO:0000256" key="1">
    <source>
        <dbReference type="PROSITE-ProRule" id="PRU00047"/>
    </source>
</evidence>
<sequence>MVNVIPPDHVDDVPIVEPNQHDDVPVIPEHVLVDEDEDPEEEEFEEEEEPQEEEDDMEVYIKEDENELELTYPYKEVDPLNPPSPASESETEDVIEVKNTIEHKDETIPTSVHEVGESSTAPFLRDNNDGLLPGLMRRDINSLFGKAKDEYYGKLILDLGNEVCSSVEQGMAAMKKLVEKYNTPCFRVIDVGEVTSSKPADLNKAVRMAHKLMEQKSQARDARILEGKDTKVIANNQGNVCAMVTNCTDGKLPLCERCFTRHVGQCTIKCHKCEKVGHKARYCKEKSVAMGANTQPVWTCYDCGEQGVEPQGPNFVDTRLSSMLNIEPVKIGASYEVELADGRVVSTNTILKGFTLSLVNHVFEIDLMLIKLGTFDVLIDMDWLVKNDVVIACGKKVVHIPYGRKMLIVEGDKGVSRLKVISCIKPRKYVERGCHLFLAQVIENKSKEKRMEDVPVIRDFLEVFLEELLGLPPSRQVEFQIDLVPGAAPVARAPYRLAPSEMKELSIQLQELLEKGFIRPSSSPWGAPDITSYAFKEEDIPITAFRTRYGHFEFQVMSFGLTNASAVTEKSWEAFEGLFLECFKKERFGVHVDPAKIEAIKSWAAPTTPKEVRQFLGLAGYYRRFIQGFSLISKPLTKLTQKNKKYEWGKKEEEAFQTLKQKLYSAPILVLPEGT</sequence>
<feature type="region of interest" description="Disordered" evidence="2">
    <location>
        <begin position="1"/>
        <end position="93"/>
    </location>
</feature>
<comment type="caution">
    <text evidence="4">The sequence shown here is derived from an EMBL/GenBank/DDBJ whole genome shotgun (WGS) entry which is preliminary data.</text>
</comment>
<keyword evidence="4" id="KW-0808">Transferase</keyword>
<accession>A0ABQ5H347</accession>
<dbReference type="GO" id="GO:0003964">
    <property type="term" value="F:RNA-directed DNA polymerase activity"/>
    <property type="evidence" value="ECO:0007669"/>
    <property type="project" value="UniProtKB-KW"/>
</dbReference>
<keyword evidence="4" id="KW-0548">Nucleotidyltransferase</keyword>
<feature type="compositionally biased region" description="Acidic residues" evidence="2">
    <location>
        <begin position="34"/>
        <end position="68"/>
    </location>
</feature>
<evidence type="ECO:0000256" key="2">
    <source>
        <dbReference type="SAM" id="MobiDB-lite"/>
    </source>
</evidence>
<dbReference type="PANTHER" id="PTHR15503">
    <property type="entry name" value="LDOC1 RELATED"/>
    <property type="match status" value="1"/>
</dbReference>
<reference evidence="4" key="1">
    <citation type="journal article" date="2022" name="Int. J. Mol. Sci.">
        <title>Draft Genome of Tanacetum Coccineum: Genomic Comparison of Closely Related Tanacetum-Family Plants.</title>
        <authorList>
            <person name="Yamashiro T."/>
            <person name="Shiraishi A."/>
            <person name="Nakayama K."/>
            <person name="Satake H."/>
        </authorList>
    </citation>
    <scope>NUCLEOTIDE SEQUENCE</scope>
</reference>
<reference evidence="4" key="2">
    <citation type="submission" date="2022-01" db="EMBL/GenBank/DDBJ databases">
        <authorList>
            <person name="Yamashiro T."/>
            <person name="Shiraishi A."/>
            <person name="Satake H."/>
            <person name="Nakayama K."/>
        </authorList>
    </citation>
    <scope>NUCLEOTIDE SEQUENCE</scope>
</reference>
<keyword evidence="5" id="KW-1185">Reference proteome</keyword>
<dbReference type="PROSITE" id="PS50158">
    <property type="entry name" value="ZF_CCHC"/>
    <property type="match status" value="1"/>
</dbReference>
<dbReference type="InterPro" id="IPR032567">
    <property type="entry name" value="RTL1-rel"/>
</dbReference>
<keyword evidence="1" id="KW-0479">Metal-binding</keyword>
<dbReference type="Pfam" id="PF08284">
    <property type="entry name" value="RVP_2"/>
    <property type="match status" value="1"/>
</dbReference>
<dbReference type="SUPFAM" id="SSF56672">
    <property type="entry name" value="DNA/RNA polymerases"/>
    <property type="match status" value="1"/>
</dbReference>
<dbReference type="Gene3D" id="3.10.10.10">
    <property type="entry name" value="HIV Type 1 Reverse Transcriptase, subunit A, domain 1"/>
    <property type="match status" value="2"/>
</dbReference>
<gene>
    <name evidence="4" type="ORF">Tco_1056608</name>
</gene>
<evidence type="ECO:0000259" key="3">
    <source>
        <dbReference type="PROSITE" id="PS50158"/>
    </source>
</evidence>
<dbReference type="InterPro" id="IPR043128">
    <property type="entry name" value="Rev_trsase/Diguanyl_cyclase"/>
</dbReference>
<evidence type="ECO:0000313" key="5">
    <source>
        <dbReference type="Proteomes" id="UP001151760"/>
    </source>
</evidence>
<dbReference type="Gene3D" id="3.30.70.270">
    <property type="match status" value="1"/>
</dbReference>
<protein>
    <submittedName>
        <fullName evidence="4">Reverse transcriptase domain-containing protein</fullName>
    </submittedName>
</protein>
<dbReference type="InterPro" id="IPR043502">
    <property type="entry name" value="DNA/RNA_pol_sf"/>
</dbReference>
<dbReference type="Gene3D" id="2.40.70.10">
    <property type="entry name" value="Acid Proteases"/>
    <property type="match status" value="1"/>
</dbReference>
<keyword evidence="1" id="KW-0862">Zinc</keyword>
<proteinExistence type="predicted"/>
<dbReference type="Proteomes" id="UP001151760">
    <property type="component" value="Unassembled WGS sequence"/>
</dbReference>
<organism evidence="4 5">
    <name type="scientific">Tanacetum coccineum</name>
    <dbReference type="NCBI Taxonomy" id="301880"/>
    <lineage>
        <taxon>Eukaryota</taxon>
        <taxon>Viridiplantae</taxon>
        <taxon>Streptophyta</taxon>
        <taxon>Embryophyta</taxon>
        <taxon>Tracheophyta</taxon>
        <taxon>Spermatophyta</taxon>
        <taxon>Magnoliopsida</taxon>
        <taxon>eudicotyledons</taxon>
        <taxon>Gunneridae</taxon>
        <taxon>Pentapetalae</taxon>
        <taxon>asterids</taxon>
        <taxon>campanulids</taxon>
        <taxon>Asterales</taxon>
        <taxon>Asteraceae</taxon>
        <taxon>Asteroideae</taxon>
        <taxon>Anthemideae</taxon>
        <taxon>Anthemidinae</taxon>
        <taxon>Tanacetum</taxon>
    </lineage>
</organism>
<keyword evidence="1" id="KW-0863">Zinc-finger</keyword>
<dbReference type="EMBL" id="BQNB010019152">
    <property type="protein sequence ID" value="GJT82266.1"/>
    <property type="molecule type" value="Genomic_DNA"/>
</dbReference>
<evidence type="ECO:0000313" key="4">
    <source>
        <dbReference type="EMBL" id="GJT82266.1"/>
    </source>
</evidence>